<dbReference type="InterPro" id="IPR050623">
    <property type="entry name" value="Glucan_succinyl_AcylTrfase"/>
</dbReference>
<organism evidence="3">
    <name type="scientific">uncultured Alphaproteobacteria bacterium</name>
    <dbReference type="NCBI Taxonomy" id="91750"/>
    <lineage>
        <taxon>Bacteria</taxon>
        <taxon>Pseudomonadati</taxon>
        <taxon>Pseudomonadota</taxon>
        <taxon>Alphaproteobacteria</taxon>
        <taxon>environmental samples</taxon>
    </lineage>
</organism>
<feature type="transmembrane region" description="Helical" evidence="1">
    <location>
        <begin position="238"/>
        <end position="260"/>
    </location>
</feature>
<dbReference type="Pfam" id="PF01757">
    <property type="entry name" value="Acyl_transf_3"/>
    <property type="match status" value="1"/>
</dbReference>
<feature type="transmembrane region" description="Helical" evidence="1">
    <location>
        <begin position="140"/>
        <end position="159"/>
    </location>
</feature>
<feature type="transmembrane region" description="Helical" evidence="1">
    <location>
        <begin position="101"/>
        <end position="120"/>
    </location>
</feature>
<feature type="domain" description="Acyltransferase 3" evidence="2">
    <location>
        <begin position="9"/>
        <end position="359"/>
    </location>
</feature>
<feature type="transmembrane region" description="Helical" evidence="1">
    <location>
        <begin position="60"/>
        <end position="80"/>
    </location>
</feature>
<sequence>MRSPSNRLPYVDNLRWSMILLVLGVHAAIPYSHIGPWYVYDPRPPSPIETHLFLAFEATAQAFFMGFLFFLAGVFAPAACDRRGIGGFVRERLVRLGVPTLGFMLVVQPLIICYLMRIWPRGFWHGFLTIYLPSKYFPSGSGPMWFALALLIFSLIYALARRLGVAIRPPLPASAAGLAALGLLIAVLAFLVRWVQPIGTSVLNMQLCYFVQYVVLFWIGIAAARQGALDRIPEWRPWMGWALALGVPASWLALSAIAGIGRGDWSYLGNGTWQSAVHAVWESLVCVIVCVALLALYRKHVNDAAPFSRFLSANAFGVYVFHTPILVALTVLMNGEDWSAGTKFVITFVATTLLSFAFVHFVARRAPGLRRVM</sequence>
<protein>
    <recommendedName>
        <fullName evidence="2">Acyltransferase 3 domain-containing protein</fullName>
    </recommendedName>
</protein>
<dbReference type="GO" id="GO:0016747">
    <property type="term" value="F:acyltransferase activity, transferring groups other than amino-acyl groups"/>
    <property type="evidence" value="ECO:0007669"/>
    <property type="project" value="InterPro"/>
</dbReference>
<feature type="transmembrane region" description="Helical" evidence="1">
    <location>
        <begin position="171"/>
        <end position="195"/>
    </location>
</feature>
<keyword evidence="1" id="KW-0812">Transmembrane</keyword>
<proteinExistence type="predicted"/>
<reference evidence="3" key="1">
    <citation type="submission" date="2016-04" db="EMBL/GenBank/DDBJ databases">
        <authorList>
            <person name="Evans L.H."/>
            <person name="Alamgir A."/>
            <person name="Owens N."/>
            <person name="Weber N.D."/>
            <person name="Virtaneva K."/>
            <person name="Barbian K."/>
            <person name="Babar A."/>
            <person name="Rosenke K."/>
        </authorList>
    </citation>
    <scope>NUCLEOTIDE SEQUENCE</scope>
    <source>
        <strain evidence="3">86</strain>
    </source>
</reference>
<evidence type="ECO:0000313" key="3">
    <source>
        <dbReference type="EMBL" id="SBV92131.1"/>
    </source>
</evidence>
<feature type="transmembrane region" description="Helical" evidence="1">
    <location>
        <begin position="207"/>
        <end position="226"/>
    </location>
</feature>
<dbReference type="PANTHER" id="PTHR36927">
    <property type="entry name" value="BLR4337 PROTEIN"/>
    <property type="match status" value="1"/>
</dbReference>
<keyword evidence="1" id="KW-1133">Transmembrane helix</keyword>
<dbReference type="EMBL" id="FLUO01000001">
    <property type="protein sequence ID" value="SBV92131.1"/>
    <property type="molecule type" value="Genomic_DNA"/>
</dbReference>
<dbReference type="AlphaFoldDB" id="A0A212IY38"/>
<feature type="transmembrane region" description="Helical" evidence="1">
    <location>
        <begin position="20"/>
        <end position="40"/>
    </location>
</feature>
<feature type="transmembrane region" description="Helical" evidence="1">
    <location>
        <begin position="344"/>
        <end position="363"/>
    </location>
</feature>
<dbReference type="InterPro" id="IPR002656">
    <property type="entry name" value="Acyl_transf_3_dom"/>
</dbReference>
<feature type="transmembrane region" description="Helical" evidence="1">
    <location>
        <begin position="310"/>
        <end position="332"/>
    </location>
</feature>
<gene>
    <name evidence="3" type="ORF">KL86APRO_10213</name>
</gene>
<keyword evidence="1" id="KW-0472">Membrane</keyword>
<accession>A0A212IY38</accession>
<feature type="transmembrane region" description="Helical" evidence="1">
    <location>
        <begin position="280"/>
        <end position="298"/>
    </location>
</feature>
<evidence type="ECO:0000256" key="1">
    <source>
        <dbReference type="SAM" id="Phobius"/>
    </source>
</evidence>
<dbReference type="PANTHER" id="PTHR36927:SF4">
    <property type="entry name" value="BLR5718 PROTEIN"/>
    <property type="match status" value="1"/>
</dbReference>
<name>A0A212IY38_9PROT</name>
<evidence type="ECO:0000259" key="2">
    <source>
        <dbReference type="Pfam" id="PF01757"/>
    </source>
</evidence>